<protein>
    <submittedName>
        <fullName evidence="1">GNAT family N-acetyltransferase</fullName>
    </submittedName>
</protein>
<dbReference type="RefSeq" id="WP_132416094.1">
    <property type="nucleotide sequence ID" value="NZ_SKFG01000001.1"/>
</dbReference>
<comment type="caution">
    <text evidence="1">The sequence shown here is derived from an EMBL/GenBank/DDBJ whole genome shotgun (WGS) entry which is preliminary data.</text>
</comment>
<gene>
    <name evidence="1" type="ORF">E0485_02255</name>
</gene>
<dbReference type="AlphaFoldDB" id="A0A4R4EM41"/>
<proteinExistence type="predicted"/>
<dbReference type="Proteomes" id="UP000295418">
    <property type="component" value="Unassembled WGS sequence"/>
</dbReference>
<evidence type="ECO:0000313" key="2">
    <source>
        <dbReference type="Proteomes" id="UP000295418"/>
    </source>
</evidence>
<evidence type="ECO:0000313" key="1">
    <source>
        <dbReference type="EMBL" id="TCZ81119.1"/>
    </source>
</evidence>
<organism evidence="1 2">
    <name type="scientific">Paenibacillus albiflavus</name>
    <dbReference type="NCBI Taxonomy" id="2545760"/>
    <lineage>
        <taxon>Bacteria</taxon>
        <taxon>Bacillati</taxon>
        <taxon>Bacillota</taxon>
        <taxon>Bacilli</taxon>
        <taxon>Bacillales</taxon>
        <taxon>Paenibacillaceae</taxon>
        <taxon>Paenibacillus</taxon>
    </lineage>
</organism>
<keyword evidence="1" id="KW-0808">Transferase</keyword>
<accession>A0A4R4EM41</accession>
<reference evidence="1 2" key="1">
    <citation type="submission" date="2019-03" db="EMBL/GenBank/DDBJ databases">
        <authorList>
            <person name="Kim M.K.M."/>
        </authorList>
    </citation>
    <scope>NUCLEOTIDE SEQUENCE [LARGE SCALE GENOMIC DNA]</scope>
    <source>
        <strain evidence="1 2">18JY21-1</strain>
    </source>
</reference>
<dbReference type="InterPro" id="IPR027365">
    <property type="entry name" value="GNAT_acetyltra_YdfB-like"/>
</dbReference>
<dbReference type="InterPro" id="IPR016181">
    <property type="entry name" value="Acyl_CoA_acyltransferase"/>
</dbReference>
<dbReference type="Pfam" id="PF12746">
    <property type="entry name" value="GNAT_acetyltran"/>
    <property type="match status" value="1"/>
</dbReference>
<keyword evidence="2" id="KW-1185">Reference proteome</keyword>
<dbReference type="PANTHER" id="PTHR31143">
    <property type="match status" value="1"/>
</dbReference>
<dbReference type="InterPro" id="IPR042573">
    <property type="entry name" value="GNAT_acetyltra_N"/>
</dbReference>
<sequence>MINELQRNEFYKCKSLILEHGHLEIRAIVEGNNPGRIFVDDLKSPRTGLIWFGNLDGFAFIGDSANTEFNEHINHLFDEVIIPEAIQLGLKWFEGFGDAPAWNTTIEQVFASRQLDASNQKVYSLNKHSYNPSQEPVIDPRYEVMRITEEMMNPSYFSNQDFLLNKILEFWDSTDHFIHKGIGYCAIDNDEIVSLCFSGFVAGQIHGLGIETLKEHRGNKLAQAIAHALVQECVANDLVPYWDCMDVNAPSKSVAEKIGLTNIFDYTVYEFPF</sequence>
<name>A0A4R4EM41_9BACL</name>
<dbReference type="EMBL" id="SKFG01000001">
    <property type="protein sequence ID" value="TCZ81119.1"/>
    <property type="molecule type" value="Genomic_DNA"/>
</dbReference>
<dbReference type="Gene3D" id="3.40.630.110">
    <property type="entry name" value="GNAT acetyltransferase-like"/>
    <property type="match status" value="1"/>
</dbReference>
<dbReference type="GO" id="GO:0016740">
    <property type="term" value="F:transferase activity"/>
    <property type="evidence" value="ECO:0007669"/>
    <property type="project" value="UniProtKB-KW"/>
</dbReference>
<dbReference type="OrthoDB" id="2773476at2"/>
<dbReference type="Gene3D" id="3.40.630.30">
    <property type="match status" value="1"/>
</dbReference>
<dbReference type="PANTHER" id="PTHR31143:SF2">
    <property type="entry name" value="FR47-LIKE DOMAIN-CONTAINING PROTEIN-RELATED"/>
    <property type="match status" value="1"/>
</dbReference>
<dbReference type="SUPFAM" id="SSF55729">
    <property type="entry name" value="Acyl-CoA N-acyltransferases (Nat)"/>
    <property type="match status" value="1"/>
</dbReference>